<dbReference type="InterPro" id="IPR013783">
    <property type="entry name" value="Ig-like_fold"/>
</dbReference>
<keyword evidence="5" id="KW-0677">Repeat</keyword>
<name>A0A8C4PUD8_EQUAS</name>
<dbReference type="PROSITE" id="PS50835">
    <property type="entry name" value="IG_LIKE"/>
    <property type="match status" value="1"/>
</dbReference>
<dbReference type="AlphaFoldDB" id="A0A8C4PUD8"/>
<keyword evidence="11" id="KW-0393">Immunoglobulin domain</keyword>
<evidence type="ECO:0000256" key="3">
    <source>
        <dbReference type="ARBA" id="ARBA00022692"/>
    </source>
</evidence>
<evidence type="ECO:0000256" key="14">
    <source>
        <dbReference type="SAM" id="SignalP"/>
    </source>
</evidence>
<evidence type="ECO:0000256" key="5">
    <source>
        <dbReference type="ARBA" id="ARBA00022737"/>
    </source>
</evidence>
<comment type="subcellular location">
    <subcellularLocation>
        <location evidence="1">Membrane</location>
        <topology evidence="1">Single-pass type I membrane protein</topology>
    </subcellularLocation>
</comment>
<keyword evidence="9" id="KW-1015">Disulfide bond</keyword>
<dbReference type="InterPro" id="IPR036179">
    <property type="entry name" value="Ig-like_dom_sf"/>
</dbReference>
<evidence type="ECO:0000256" key="1">
    <source>
        <dbReference type="ARBA" id="ARBA00004479"/>
    </source>
</evidence>
<dbReference type="InterPro" id="IPR007110">
    <property type="entry name" value="Ig-like_dom"/>
</dbReference>
<organism evidence="16">
    <name type="scientific">Equus asinus asinus</name>
    <dbReference type="NCBI Taxonomy" id="83772"/>
    <lineage>
        <taxon>Eukaryota</taxon>
        <taxon>Metazoa</taxon>
        <taxon>Chordata</taxon>
        <taxon>Craniata</taxon>
        <taxon>Vertebrata</taxon>
        <taxon>Euteleostomi</taxon>
        <taxon>Mammalia</taxon>
        <taxon>Eutheria</taxon>
        <taxon>Laurasiatheria</taxon>
        <taxon>Perissodactyla</taxon>
        <taxon>Equidae</taxon>
        <taxon>Equus</taxon>
    </lineage>
</organism>
<evidence type="ECO:0000256" key="10">
    <source>
        <dbReference type="ARBA" id="ARBA00023180"/>
    </source>
</evidence>
<dbReference type="PANTHER" id="PTHR14162:SF1">
    <property type="entry name" value="MUCOSAL ADDRESSIN CELL ADHESION MOLECULE 1"/>
    <property type="match status" value="1"/>
</dbReference>
<dbReference type="GO" id="GO:0034113">
    <property type="term" value="P:heterotypic cell-cell adhesion"/>
    <property type="evidence" value="ECO:0007669"/>
    <property type="project" value="TreeGrafter"/>
</dbReference>
<dbReference type="FunFam" id="2.60.40.10:FF:000933">
    <property type="entry name" value="Mucosal addressin cell adhesion molecule 1"/>
    <property type="match status" value="1"/>
</dbReference>
<dbReference type="FunFam" id="2.60.40.10:FF:000194">
    <property type="entry name" value="Intercellular adhesion molecule 1"/>
    <property type="match status" value="1"/>
</dbReference>
<sequence>MEWGLGLLLPLFLGLLRRGRALEVEPPELVVAVEVGGSQQLTCRVACADPGAASVQWRGLDTSLGAVQSGAGSSVLSVRNASLAAAGIRVCVGSCGNSTFQRTVELLVFSFPDQLTVFPVALVAGRDQEVTCTAHNVSPARRDDQNTVSFSLLLGDRELEGAQAQDPELEEESQDGEDSLFQVTQRWLLPLLGTSPPPALQCQATMRLPGLERSHRQPIPVPSVTVWTGSVVLALLLLAVLTYRLWKCCRQTTGPTSSSGPPALPGPD</sequence>
<dbReference type="Pfam" id="PF09085">
    <property type="entry name" value="Adhes-Ig_like"/>
    <property type="match status" value="1"/>
</dbReference>
<evidence type="ECO:0000256" key="7">
    <source>
        <dbReference type="ARBA" id="ARBA00022989"/>
    </source>
</evidence>
<dbReference type="GO" id="GO:0007229">
    <property type="term" value="P:integrin-mediated signaling pathway"/>
    <property type="evidence" value="ECO:0007669"/>
    <property type="project" value="InterPro"/>
</dbReference>
<keyword evidence="7 13" id="KW-1133">Transmembrane helix</keyword>
<keyword evidence="6" id="KW-0130">Cell adhesion</keyword>
<evidence type="ECO:0000256" key="2">
    <source>
        <dbReference type="ARBA" id="ARBA00011738"/>
    </source>
</evidence>
<proteinExistence type="predicted"/>
<dbReference type="Gene3D" id="2.60.40.10">
    <property type="entry name" value="Immunoglobulins"/>
    <property type="match status" value="2"/>
</dbReference>
<feature type="transmembrane region" description="Helical" evidence="13">
    <location>
        <begin position="224"/>
        <end position="246"/>
    </location>
</feature>
<feature type="domain" description="Ig-like" evidence="15">
    <location>
        <begin position="26"/>
        <end position="105"/>
    </location>
</feature>
<evidence type="ECO:0000313" key="16">
    <source>
        <dbReference type="Ensembl" id="ENSEASP00005031530.1"/>
    </source>
</evidence>
<feature type="chain" id="PRO_5034119755" description="Mucosal addressin cell adhesion molecule 1" evidence="14">
    <location>
        <begin position="22"/>
        <end position="268"/>
    </location>
</feature>
<keyword evidence="10" id="KW-0325">Glycoprotein</keyword>
<dbReference type="SUPFAM" id="SSF48726">
    <property type="entry name" value="Immunoglobulin"/>
    <property type="match status" value="2"/>
</dbReference>
<protein>
    <recommendedName>
        <fullName evidence="12">Mucosal addressin cell adhesion molecule 1</fullName>
    </recommendedName>
</protein>
<dbReference type="Ensembl" id="ENSEAST00005034272.1">
    <property type="protein sequence ID" value="ENSEASP00005031530.1"/>
    <property type="gene ID" value="ENSEASG00005021462.1"/>
</dbReference>
<evidence type="ECO:0000256" key="9">
    <source>
        <dbReference type="ARBA" id="ARBA00023157"/>
    </source>
</evidence>
<keyword evidence="3 13" id="KW-0812">Transmembrane</keyword>
<dbReference type="GO" id="GO:0098640">
    <property type="term" value="F:integrin binding involved in cell-matrix adhesion"/>
    <property type="evidence" value="ECO:0007669"/>
    <property type="project" value="InterPro"/>
</dbReference>
<evidence type="ECO:0000256" key="12">
    <source>
        <dbReference type="ARBA" id="ARBA00074025"/>
    </source>
</evidence>
<evidence type="ECO:0000259" key="15">
    <source>
        <dbReference type="PROSITE" id="PS50835"/>
    </source>
</evidence>
<evidence type="ECO:0000256" key="11">
    <source>
        <dbReference type="ARBA" id="ARBA00023319"/>
    </source>
</evidence>
<feature type="signal peptide" evidence="14">
    <location>
        <begin position="1"/>
        <end position="21"/>
    </location>
</feature>
<reference evidence="16" key="1">
    <citation type="submission" date="2023-03" db="UniProtKB">
        <authorList>
            <consortium name="Ensembl"/>
        </authorList>
    </citation>
    <scope>IDENTIFICATION</scope>
</reference>
<keyword evidence="4 14" id="KW-0732">Signal</keyword>
<dbReference type="GO" id="GO:0016020">
    <property type="term" value="C:membrane"/>
    <property type="evidence" value="ECO:0007669"/>
    <property type="project" value="UniProtKB-SubCell"/>
</dbReference>
<evidence type="ECO:0000256" key="6">
    <source>
        <dbReference type="ARBA" id="ARBA00022889"/>
    </source>
</evidence>
<evidence type="ECO:0000256" key="8">
    <source>
        <dbReference type="ARBA" id="ARBA00023136"/>
    </source>
</evidence>
<dbReference type="InterPro" id="IPR037413">
    <property type="entry name" value="MADCAM1"/>
</dbReference>
<dbReference type="GO" id="GO:2000403">
    <property type="term" value="P:positive regulation of lymphocyte migration"/>
    <property type="evidence" value="ECO:0007669"/>
    <property type="project" value="InterPro"/>
</dbReference>
<evidence type="ECO:0000256" key="13">
    <source>
        <dbReference type="SAM" id="Phobius"/>
    </source>
</evidence>
<dbReference type="InterPro" id="IPR015169">
    <property type="entry name" value="Adhes-Ig-like"/>
</dbReference>
<comment type="subunit">
    <text evidence="2">Homodimer.</text>
</comment>
<keyword evidence="8 13" id="KW-0472">Membrane</keyword>
<dbReference type="GO" id="GO:0050901">
    <property type="term" value="P:leukocyte tethering or rolling"/>
    <property type="evidence" value="ECO:0007669"/>
    <property type="project" value="TreeGrafter"/>
</dbReference>
<evidence type="ECO:0000256" key="4">
    <source>
        <dbReference type="ARBA" id="ARBA00022729"/>
    </source>
</evidence>
<dbReference type="PANTHER" id="PTHR14162">
    <property type="entry name" value="MUCOSAL ADDRESSIN CELL ADHESION MOLECULE-1"/>
    <property type="match status" value="1"/>
</dbReference>
<accession>A0A8C4PUD8</accession>